<organism evidence="3">
    <name type="scientific">marine sediment metagenome</name>
    <dbReference type="NCBI Taxonomy" id="412755"/>
    <lineage>
        <taxon>unclassified sequences</taxon>
        <taxon>metagenomes</taxon>
        <taxon>ecological metagenomes</taxon>
    </lineage>
</organism>
<sequence length="442" mass="50929">MRPQVEKNICLRCKGARLLCGKKTCPILLKKSVLKSMVPFELNKTRRNVNIFGASPPGFFVGHFNYPNVYLGPLIPFQEFETGLDLTDYHILDAPELWFGKQIVDIIRYRSSLVRSNFKLNVNIGRKSRKNTLSIKTQKLLDASQELSMAARPVDTETKLEKMNLRMLMDNHSLPMGPSGVTEKINITENTKVHPKVDYCVSDTDLKASDAISDYLYFKGQVPESTIKRIFSAGLLGEKKNRRIVPTRWSITAVDDIISKALIKEIKKFPEINNYRIFEATYLDNHFKVLLFPGKFIYEMNEVWAPNTLWNVSLDGNTHNLKPQIMTDFEFYRGRKSYASNITGAYYAARKSVCEYLYLIKKQARVLIFREVSGGYVVPLGVWVIRETVNNAMCVSNPVVLDNFNDAIKKMSEDFMVEFKYWKQSSRLINFIKTQRTIDNFI</sequence>
<dbReference type="PANTHER" id="PTHR38136:SF2">
    <property type="entry name" value="DNA REPAIR PROTEIN"/>
    <property type="match status" value="1"/>
</dbReference>
<dbReference type="InterPro" id="IPR006978">
    <property type="entry name" value="Nre_N"/>
</dbReference>
<evidence type="ECO:0000313" key="3">
    <source>
        <dbReference type="EMBL" id="KKN30227.1"/>
    </source>
</evidence>
<evidence type="ECO:0000259" key="2">
    <source>
        <dbReference type="Pfam" id="PF04895"/>
    </source>
</evidence>
<evidence type="ECO:0008006" key="4">
    <source>
        <dbReference type="Google" id="ProtNLM"/>
    </source>
</evidence>
<proteinExistence type="inferred from homology"/>
<dbReference type="AlphaFoldDB" id="A0A0F9PZT6"/>
<gene>
    <name evidence="3" type="ORF">LCGC14_0836100</name>
</gene>
<feature type="domain" description="Archaeal Nre N-terminal" evidence="1">
    <location>
        <begin position="19"/>
        <end position="311"/>
    </location>
</feature>
<dbReference type="GO" id="GO:0006281">
    <property type="term" value="P:DNA repair"/>
    <property type="evidence" value="ECO:0007669"/>
    <property type="project" value="InterPro"/>
</dbReference>
<reference evidence="3" key="1">
    <citation type="journal article" date="2015" name="Nature">
        <title>Complex archaea that bridge the gap between prokaryotes and eukaryotes.</title>
        <authorList>
            <person name="Spang A."/>
            <person name="Saw J.H."/>
            <person name="Jorgensen S.L."/>
            <person name="Zaremba-Niedzwiedzka K."/>
            <person name="Martijn J."/>
            <person name="Lind A.E."/>
            <person name="van Eijk R."/>
            <person name="Schleper C."/>
            <person name="Guy L."/>
            <person name="Ettema T.J."/>
        </authorList>
    </citation>
    <scope>NUCLEOTIDE SEQUENCE</scope>
</reference>
<dbReference type="EMBL" id="LAZR01002424">
    <property type="protein sequence ID" value="KKN30227.1"/>
    <property type="molecule type" value="Genomic_DNA"/>
</dbReference>
<comment type="caution">
    <text evidence="3">The sequence shown here is derived from an EMBL/GenBank/DDBJ whole genome shotgun (WGS) entry which is preliminary data.</text>
</comment>
<evidence type="ECO:0000259" key="1">
    <source>
        <dbReference type="Pfam" id="PF04894"/>
    </source>
</evidence>
<protein>
    <recommendedName>
        <fullName evidence="4">DNA repair protein</fullName>
    </recommendedName>
</protein>
<dbReference type="Pfam" id="PF04894">
    <property type="entry name" value="Nre_N"/>
    <property type="match status" value="1"/>
</dbReference>
<name>A0A0F9PZT6_9ZZZZ</name>
<dbReference type="HAMAP" id="MF_02096">
    <property type="entry name" value="Nre"/>
    <property type="match status" value="1"/>
</dbReference>
<dbReference type="PANTHER" id="PTHR38136">
    <property type="entry name" value="DNA REPAIR PROTEIN"/>
    <property type="match status" value="1"/>
</dbReference>
<dbReference type="Pfam" id="PF04895">
    <property type="entry name" value="Nre_C"/>
    <property type="match status" value="1"/>
</dbReference>
<feature type="domain" description="Archaeal Nre C-terminal" evidence="2">
    <location>
        <begin position="331"/>
        <end position="441"/>
    </location>
</feature>
<dbReference type="InterPro" id="IPR033167">
    <property type="entry name" value="Nre"/>
</dbReference>
<dbReference type="InterPro" id="IPR006979">
    <property type="entry name" value="Nre_C"/>
</dbReference>
<accession>A0A0F9PZT6</accession>